<comment type="caution">
    <text evidence="2">The sequence shown here is derived from an EMBL/GenBank/DDBJ whole genome shotgun (WGS) entry which is preliminary data.</text>
</comment>
<organism evidence="2 3">
    <name type="scientific">Plakobranchus ocellatus</name>
    <dbReference type="NCBI Taxonomy" id="259542"/>
    <lineage>
        <taxon>Eukaryota</taxon>
        <taxon>Metazoa</taxon>
        <taxon>Spiralia</taxon>
        <taxon>Lophotrochozoa</taxon>
        <taxon>Mollusca</taxon>
        <taxon>Gastropoda</taxon>
        <taxon>Heterobranchia</taxon>
        <taxon>Euthyneura</taxon>
        <taxon>Panpulmonata</taxon>
        <taxon>Sacoglossa</taxon>
        <taxon>Placobranchoidea</taxon>
        <taxon>Plakobranchidae</taxon>
        <taxon>Plakobranchus</taxon>
    </lineage>
</organism>
<sequence length="104" mass="12086">MLMKPFYSEVIFNHFDPEQANAKPCMQASYILDLTPKPTFFSHTPSPHRSPVQKKKKKKKTKKKHGPLLEHVRKRHTHEQTSTLSKEMAQVKILVTRAGILVWP</sequence>
<evidence type="ECO:0000313" key="2">
    <source>
        <dbReference type="EMBL" id="GFO05950.1"/>
    </source>
</evidence>
<dbReference type="Proteomes" id="UP000735302">
    <property type="component" value="Unassembled WGS sequence"/>
</dbReference>
<name>A0AAV4ACQ4_9GAST</name>
<gene>
    <name evidence="2" type="ORF">PoB_003245500</name>
</gene>
<reference evidence="2 3" key="1">
    <citation type="journal article" date="2021" name="Elife">
        <title>Chloroplast acquisition without the gene transfer in kleptoplastic sea slugs, Plakobranchus ocellatus.</title>
        <authorList>
            <person name="Maeda T."/>
            <person name="Takahashi S."/>
            <person name="Yoshida T."/>
            <person name="Shimamura S."/>
            <person name="Takaki Y."/>
            <person name="Nagai Y."/>
            <person name="Toyoda A."/>
            <person name="Suzuki Y."/>
            <person name="Arimoto A."/>
            <person name="Ishii H."/>
            <person name="Satoh N."/>
            <person name="Nishiyama T."/>
            <person name="Hasebe M."/>
            <person name="Maruyama T."/>
            <person name="Minagawa J."/>
            <person name="Obokata J."/>
            <person name="Shigenobu S."/>
        </authorList>
    </citation>
    <scope>NUCLEOTIDE SEQUENCE [LARGE SCALE GENOMIC DNA]</scope>
</reference>
<dbReference type="EMBL" id="BLXT01003756">
    <property type="protein sequence ID" value="GFO05950.1"/>
    <property type="molecule type" value="Genomic_DNA"/>
</dbReference>
<proteinExistence type="predicted"/>
<accession>A0AAV4ACQ4</accession>
<evidence type="ECO:0000313" key="3">
    <source>
        <dbReference type="Proteomes" id="UP000735302"/>
    </source>
</evidence>
<dbReference type="AlphaFoldDB" id="A0AAV4ACQ4"/>
<keyword evidence="3" id="KW-1185">Reference proteome</keyword>
<feature type="compositionally biased region" description="Basic residues" evidence="1">
    <location>
        <begin position="51"/>
        <end position="77"/>
    </location>
</feature>
<feature type="region of interest" description="Disordered" evidence="1">
    <location>
        <begin position="40"/>
        <end position="84"/>
    </location>
</feature>
<evidence type="ECO:0000256" key="1">
    <source>
        <dbReference type="SAM" id="MobiDB-lite"/>
    </source>
</evidence>
<protein>
    <submittedName>
        <fullName evidence="2">Uncharacterized protein</fullName>
    </submittedName>
</protein>